<comment type="caution">
    <text evidence="2">The sequence shown here is derived from an EMBL/GenBank/DDBJ whole genome shotgun (WGS) entry which is preliminary data.</text>
</comment>
<feature type="compositionally biased region" description="Acidic residues" evidence="1">
    <location>
        <begin position="151"/>
        <end position="180"/>
    </location>
</feature>
<name>A0ABR0L5V4_9PEZI</name>
<dbReference type="Proteomes" id="UP001308179">
    <property type="component" value="Unassembled WGS sequence"/>
</dbReference>
<reference evidence="2 3" key="1">
    <citation type="submission" date="2023-08" db="EMBL/GenBank/DDBJ databases">
        <title>Black Yeasts Isolated from many extreme environments.</title>
        <authorList>
            <person name="Coleine C."/>
            <person name="Stajich J.E."/>
            <person name="Selbmann L."/>
        </authorList>
    </citation>
    <scope>NUCLEOTIDE SEQUENCE [LARGE SCALE GENOMIC DNA]</scope>
    <source>
        <strain evidence="2 3">CCFEE 5386</strain>
    </source>
</reference>
<feature type="region of interest" description="Disordered" evidence="1">
    <location>
        <begin position="146"/>
        <end position="188"/>
    </location>
</feature>
<keyword evidence="3" id="KW-1185">Reference proteome</keyword>
<accession>A0ABR0L5V4</accession>
<organism evidence="2 3">
    <name type="scientific">Rachicladosporium monterosium</name>
    <dbReference type="NCBI Taxonomy" id="1507873"/>
    <lineage>
        <taxon>Eukaryota</taxon>
        <taxon>Fungi</taxon>
        <taxon>Dikarya</taxon>
        <taxon>Ascomycota</taxon>
        <taxon>Pezizomycotina</taxon>
        <taxon>Dothideomycetes</taxon>
        <taxon>Dothideomycetidae</taxon>
        <taxon>Cladosporiales</taxon>
        <taxon>Cladosporiaceae</taxon>
        <taxon>Rachicladosporium</taxon>
    </lineage>
</organism>
<evidence type="ECO:0000256" key="1">
    <source>
        <dbReference type="SAM" id="MobiDB-lite"/>
    </source>
</evidence>
<dbReference type="EMBL" id="JAVRRR010000264">
    <property type="protein sequence ID" value="KAK5143968.1"/>
    <property type="molecule type" value="Genomic_DNA"/>
</dbReference>
<sequence>MKERVVFIPPHDYHAALDEYNERWDAVTAHQTSTPLPSVGLNMFGLQSHAFIDAEGVRTWGDVEQKEGAVRLKLRAEESEKAEVELLFRFLLNKEQHRFSPESMKWRTGQVGVSNEEISGGMTATAIRAAVQELIVECTGDGVDVRKEDVGGVDEEAGENDGLDGGTVDEQEEEEDDAEQEYNMNLVS</sequence>
<protein>
    <submittedName>
        <fullName evidence="2">Uncharacterized protein</fullName>
    </submittedName>
</protein>
<evidence type="ECO:0000313" key="3">
    <source>
        <dbReference type="Proteomes" id="UP001308179"/>
    </source>
</evidence>
<proteinExistence type="predicted"/>
<gene>
    <name evidence="2" type="ORF">LTR32_004006</name>
</gene>
<evidence type="ECO:0000313" key="2">
    <source>
        <dbReference type="EMBL" id="KAK5143968.1"/>
    </source>
</evidence>